<dbReference type="InterPro" id="IPR043128">
    <property type="entry name" value="Rev_trsase/Diguanyl_cyclase"/>
</dbReference>
<proteinExistence type="inferred from homology"/>
<dbReference type="EC" id="3.1.26.4" evidence="2"/>
<feature type="non-terminal residue" evidence="10">
    <location>
        <position position="82"/>
    </location>
</feature>
<gene>
    <name evidence="10" type="primary">Hervk_0</name>
    <name evidence="10" type="ORF">NEOCIN_R15615</name>
</gene>
<dbReference type="PANTHER" id="PTHR41694:SF3">
    <property type="entry name" value="RNA-DIRECTED DNA POLYMERASE-RELATED"/>
    <property type="match status" value="1"/>
</dbReference>
<evidence type="ECO:0000313" key="11">
    <source>
        <dbReference type="Proteomes" id="UP000556200"/>
    </source>
</evidence>
<keyword evidence="3" id="KW-0808">Transferase</keyword>
<dbReference type="PANTHER" id="PTHR41694">
    <property type="entry name" value="ENDOGENOUS RETROVIRUS GROUP K MEMBER POL PROTEIN"/>
    <property type="match status" value="1"/>
</dbReference>
<feature type="domain" description="Reverse transcriptase" evidence="9">
    <location>
        <begin position="1"/>
        <end position="58"/>
    </location>
</feature>
<accession>A0A7K4QYG9</accession>
<dbReference type="PROSITE" id="PS50878">
    <property type="entry name" value="RT_POL"/>
    <property type="match status" value="1"/>
</dbReference>
<keyword evidence="5" id="KW-0540">Nuclease</keyword>
<keyword evidence="8" id="KW-0695">RNA-directed DNA polymerase</keyword>
<comment type="similarity">
    <text evidence="1">Belongs to the beta type-B retroviral polymerase family. HERV class-II K(HML-2) pol subfamily.</text>
</comment>
<name>A0A7K4QYG9_9TYRA</name>
<feature type="non-terminal residue" evidence="10">
    <location>
        <position position="1"/>
    </location>
</feature>
<dbReference type="InterPro" id="IPR043502">
    <property type="entry name" value="DNA/RNA_pol_sf"/>
</dbReference>
<sequence length="82" mass="9700">PDSIIYHYMDDILVYAEKGDYLRKTLAHLLKSLQKYGLQVTEEKIQTSPPWKYLGCMLTEFTVRPQHLKISNRIKTLNDLQF</sequence>
<protein>
    <recommendedName>
        <fullName evidence="2">ribonuclease H</fullName>
        <ecNumber evidence="2">3.1.26.4</ecNumber>
    </recommendedName>
</protein>
<evidence type="ECO:0000256" key="7">
    <source>
        <dbReference type="ARBA" id="ARBA00022801"/>
    </source>
</evidence>
<reference evidence="10 11" key="1">
    <citation type="submission" date="2019-09" db="EMBL/GenBank/DDBJ databases">
        <title>Bird 10,000 Genomes (B10K) Project - Family phase.</title>
        <authorList>
            <person name="Zhang G."/>
        </authorList>
    </citation>
    <scope>NUCLEOTIDE SEQUENCE [LARGE SCALE GENOMIC DNA]</scope>
    <source>
        <strain evidence="10">B10K-DU-004-15</strain>
        <tissue evidence="10">Mixed tissue sample</tissue>
    </source>
</reference>
<evidence type="ECO:0000256" key="3">
    <source>
        <dbReference type="ARBA" id="ARBA00022679"/>
    </source>
</evidence>
<keyword evidence="4" id="KW-0548">Nucleotidyltransferase</keyword>
<comment type="caution">
    <text evidence="10">The sequence shown here is derived from an EMBL/GenBank/DDBJ whole genome shotgun (WGS) entry which is preliminary data.</text>
</comment>
<evidence type="ECO:0000256" key="4">
    <source>
        <dbReference type="ARBA" id="ARBA00022695"/>
    </source>
</evidence>
<organism evidence="10 11">
    <name type="scientific">Neopipo cinnamomea</name>
    <dbReference type="NCBI Taxonomy" id="456388"/>
    <lineage>
        <taxon>Eukaryota</taxon>
        <taxon>Metazoa</taxon>
        <taxon>Chordata</taxon>
        <taxon>Craniata</taxon>
        <taxon>Vertebrata</taxon>
        <taxon>Euteleostomi</taxon>
        <taxon>Archelosauria</taxon>
        <taxon>Archosauria</taxon>
        <taxon>Dinosauria</taxon>
        <taxon>Saurischia</taxon>
        <taxon>Theropoda</taxon>
        <taxon>Coelurosauria</taxon>
        <taxon>Aves</taxon>
        <taxon>Neognathae</taxon>
        <taxon>Neoaves</taxon>
        <taxon>Telluraves</taxon>
        <taxon>Australaves</taxon>
        <taxon>Passeriformes</taxon>
        <taxon>Tyrannidae</taxon>
        <taxon>Neopipo</taxon>
    </lineage>
</organism>
<evidence type="ECO:0000256" key="1">
    <source>
        <dbReference type="ARBA" id="ARBA00010879"/>
    </source>
</evidence>
<dbReference type="AlphaFoldDB" id="A0A7K4QYG9"/>
<dbReference type="Gene3D" id="3.30.70.270">
    <property type="match status" value="2"/>
</dbReference>
<keyword evidence="6" id="KW-0255">Endonuclease</keyword>
<dbReference type="GO" id="GO:0004523">
    <property type="term" value="F:RNA-DNA hybrid ribonuclease activity"/>
    <property type="evidence" value="ECO:0007669"/>
    <property type="project" value="UniProtKB-EC"/>
</dbReference>
<evidence type="ECO:0000256" key="8">
    <source>
        <dbReference type="ARBA" id="ARBA00022918"/>
    </source>
</evidence>
<evidence type="ECO:0000256" key="5">
    <source>
        <dbReference type="ARBA" id="ARBA00022722"/>
    </source>
</evidence>
<evidence type="ECO:0000313" key="10">
    <source>
        <dbReference type="EMBL" id="NWQ66059.1"/>
    </source>
</evidence>
<evidence type="ECO:0000256" key="6">
    <source>
        <dbReference type="ARBA" id="ARBA00022759"/>
    </source>
</evidence>
<keyword evidence="7" id="KW-0378">Hydrolase</keyword>
<evidence type="ECO:0000259" key="9">
    <source>
        <dbReference type="PROSITE" id="PS50878"/>
    </source>
</evidence>
<dbReference type="InterPro" id="IPR000477">
    <property type="entry name" value="RT_dom"/>
</dbReference>
<evidence type="ECO:0000256" key="2">
    <source>
        <dbReference type="ARBA" id="ARBA00012180"/>
    </source>
</evidence>
<dbReference type="EMBL" id="VYZA01000351">
    <property type="protein sequence ID" value="NWQ66059.1"/>
    <property type="molecule type" value="Genomic_DNA"/>
</dbReference>
<keyword evidence="11" id="KW-1185">Reference proteome</keyword>
<dbReference type="SUPFAM" id="SSF56672">
    <property type="entry name" value="DNA/RNA polymerases"/>
    <property type="match status" value="1"/>
</dbReference>
<dbReference type="Pfam" id="PF00078">
    <property type="entry name" value="RVT_1"/>
    <property type="match status" value="1"/>
</dbReference>
<dbReference type="GO" id="GO:0035613">
    <property type="term" value="F:RNA stem-loop binding"/>
    <property type="evidence" value="ECO:0007669"/>
    <property type="project" value="TreeGrafter"/>
</dbReference>
<dbReference type="Proteomes" id="UP000556200">
    <property type="component" value="Unassembled WGS sequence"/>
</dbReference>
<dbReference type="GO" id="GO:0003964">
    <property type="term" value="F:RNA-directed DNA polymerase activity"/>
    <property type="evidence" value="ECO:0007669"/>
    <property type="project" value="UniProtKB-KW"/>
</dbReference>